<evidence type="ECO:0000256" key="6">
    <source>
        <dbReference type="SAM" id="Phobius"/>
    </source>
</evidence>
<feature type="transmembrane region" description="Helical" evidence="6">
    <location>
        <begin position="671"/>
        <end position="687"/>
    </location>
</feature>
<comment type="caution">
    <text evidence="9">The sequence shown here is derived from an EMBL/GenBank/DDBJ whole genome shotgun (WGS) entry which is preliminary data.</text>
</comment>
<dbReference type="GO" id="GO:0005886">
    <property type="term" value="C:plasma membrane"/>
    <property type="evidence" value="ECO:0007669"/>
    <property type="project" value="TreeGrafter"/>
</dbReference>
<dbReference type="Proteomes" id="UP000262954">
    <property type="component" value="Unassembled WGS sequence"/>
</dbReference>
<keyword evidence="4 6" id="KW-1133">Transmembrane helix</keyword>
<evidence type="ECO:0000256" key="2">
    <source>
        <dbReference type="ARBA" id="ARBA00022692"/>
    </source>
</evidence>
<protein>
    <submittedName>
        <fullName evidence="9">Cytochrome C biogenesis protein</fullName>
    </submittedName>
</protein>
<feature type="transmembrane region" description="Helical" evidence="6">
    <location>
        <begin position="810"/>
        <end position="828"/>
    </location>
</feature>
<evidence type="ECO:0000256" key="1">
    <source>
        <dbReference type="ARBA" id="ARBA00004141"/>
    </source>
</evidence>
<feature type="transmembrane region" description="Helical" evidence="6">
    <location>
        <begin position="692"/>
        <end position="708"/>
    </location>
</feature>
<organism evidence="9 10">
    <name type="scientific">Coprobacter fastidiosus</name>
    <dbReference type="NCBI Taxonomy" id="1099853"/>
    <lineage>
        <taxon>Bacteria</taxon>
        <taxon>Pseudomonadati</taxon>
        <taxon>Bacteroidota</taxon>
        <taxon>Bacteroidia</taxon>
        <taxon>Bacteroidales</taxon>
        <taxon>Barnesiellaceae</taxon>
        <taxon>Coprobacter</taxon>
    </lineage>
</organism>
<evidence type="ECO:0000256" key="4">
    <source>
        <dbReference type="ARBA" id="ARBA00022989"/>
    </source>
</evidence>
<keyword evidence="5 6" id="KW-0472">Membrane</keyword>
<feature type="transmembrane region" description="Helical" evidence="6">
    <location>
        <begin position="873"/>
        <end position="892"/>
    </location>
</feature>
<dbReference type="EMBL" id="DNWC01000056">
    <property type="protein sequence ID" value="HBJ08205.1"/>
    <property type="molecule type" value="Genomic_DNA"/>
</dbReference>
<evidence type="ECO:0000259" key="7">
    <source>
        <dbReference type="Pfam" id="PF01578"/>
    </source>
</evidence>
<evidence type="ECO:0000256" key="3">
    <source>
        <dbReference type="ARBA" id="ARBA00022748"/>
    </source>
</evidence>
<reference evidence="9 10" key="1">
    <citation type="journal article" date="2018" name="Nat. Biotechnol.">
        <title>A standardized bacterial taxonomy based on genome phylogeny substantially revises the tree of life.</title>
        <authorList>
            <person name="Parks D.H."/>
            <person name="Chuvochina M."/>
            <person name="Waite D.W."/>
            <person name="Rinke C."/>
            <person name="Skarshewski A."/>
            <person name="Chaumeil P.A."/>
            <person name="Hugenholtz P."/>
        </authorList>
    </citation>
    <scope>NUCLEOTIDE SEQUENCE [LARGE SCALE GENOMIC DNA]</scope>
    <source>
        <strain evidence="9">UBA11482</strain>
    </source>
</reference>
<dbReference type="InterPro" id="IPR045062">
    <property type="entry name" value="Cyt_c_biogenesis_CcsA/CcmC"/>
</dbReference>
<feature type="transmembrane region" description="Helical" evidence="6">
    <location>
        <begin position="635"/>
        <end position="659"/>
    </location>
</feature>
<dbReference type="AlphaFoldDB" id="A0A354M116"/>
<evidence type="ECO:0000256" key="5">
    <source>
        <dbReference type="ARBA" id="ARBA00023136"/>
    </source>
</evidence>
<keyword evidence="2 6" id="KW-0812">Transmembrane</keyword>
<feature type="transmembrane region" description="Helical" evidence="6">
    <location>
        <begin position="601"/>
        <end position="623"/>
    </location>
</feature>
<dbReference type="PANTHER" id="PTHR30071:SF1">
    <property type="entry name" value="CYTOCHROME B_B6 PROTEIN-RELATED"/>
    <property type="match status" value="1"/>
</dbReference>
<dbReference type="Pfam" id="PF05140">
    <property type="entry name" value="ResB"/>
    <property type="match status" value="2"/>
</dbReference>
<feature type="transmembrane region" description="Helical" evidence="6">
    <location>
        <begin position="79"/>
        <end position="101"/>
    </location>
</feature>
<feature type="transmembrane region" description="Helical" evidence="6">
    <location>
        <begin position="345"/>
        <end position="363"/>
    </location>
</feature>
<evidence type="ECO:0000259" key="8">
    <source>
        <dbReference type="Pfam" id="PF05140"/>
    </source>
</evidence>
<comment type="subcellular location">
    <subcellularLocation>
        <location evidence="1">Membrane</location>
        <topology evidence="1">Multi-pass membrane protein</topology>
    </subcellularLocation>
</comment>
<dbReference type="InterPro" id="IPR007816">
    <property type="entry name" value="ResB-like_domain"/>
</dbReference>
<dbReference type="InterPro" id="IPR002541">
    <property type="entry name" value="Cyt_c_assembly"/>
</dbReference>
<feature type="domain" description="ResB-like" evidence="8">
    <location>
        <begin position="218"/>
        <end position="294"/>
    </location>
</feature>
<feature type="transmembrane region" description="Helical" evidence="6">
    <location>
        <begin position="306"/>
        <end position="324"/>
    </location>
</feature>
<name>A0A354M116_9BACT</name>
<keyword evidence="3" id="KW-0201">Cytochrome c-type biogenesis</keyword>
<sequence>MKKSVRCLSFFTSYKLMLILLALYAVLLAAATFIESRYGSPAARAVVYNNVLFYLLQLLLIINFIGISLKVHLWRHRKYGVIIFHWAFAVVLAGALITRVWGYEGIIHIREGEQTSQMLTHQSYISGVAESKGHSVNFEFPIEINSLFTQPFSETICLGNEKIDISLDKVKYSSLQNGDHLLEMSLRVGNDERTVFLSGRDYQVDEPENVKVGDVDISIAYGSVFKTLPFTVRLQDFRLIRYPGSHSPSSFESDLILISGGTVREEKIYMNKVVYEQNYRLYQSSYDTDEQGTVLSVNNDTFGTSVTYIGYAMLLLGMILIFAHKDSRFRILNRKLTVLTGNRKIIALFFLSVSSVSISAQEITIRDLQKSAPPVSLADRWGQLQIQNPSGRIEPVDTYTASLLRKIYRKNSFHGLTSEQVVLGFIFDAVYWNSVPVIRQTNSELHKLLGTTGKEIAFNDLFENDGAYKLAKFVEDIYMKPVSSRSRLEKDILKLDEKVNILYGLQQGKMFALFPCPGDKNGKWVSAGDDLSAFSGKDSLFVSKILLWYSDESIRSYATGNWDTPSDIIGMIDVYQKARSQVQVMTQKQLKAELFYNKANLFFVSAMGCLLSGILLLTAILWFQAKPSRWYQWTVRFFIGTVILFFFLQTCGIGLRWYISGQAPWSNAYESMIYIGWATLLAGLLFARRSGLVLALAAFFAGVILFVADLNWMDPEITPLVPVLKSYWLMIHVAVITASYGFFGMSFLIGVLTMFFIVRNNKSAEIRKLRIINEMSLHIGVCLLVAGTFLGAVWANESWGRYWGWDTKETWALITLVVYAMIIHARFVPKLRSDYAFSVMSVYGLLSVLMTYFGVNYYLTGLHSYGSGDVPPAVDIIGLVYLGVTILAVIAARKRIPDSLSD</sequence>
<feature type="transmembrane region" description="Helical" evidence="6">
    <location>
        <begin position="728"/>
        <end position="757"/>
    </location>
</feature>
<feature type="transmembrane region" description="Helical" evidence="6">
    <location>
        <begin position="777"/>
        <end position="795"/>
    </location>
</feature>
<feature type="domain" description="Cytochrome c assembly protein" evidence="7">
    <location>
        <begin position="665"/>
        <end position="863"/>
    </location>
</feature>
<evidence type="ECO:0000313" key="9">
    <source>
        <dbReference type="EMBL" id="HBJ08205.1"/>
    </source>
</evidence>
<dbReference type="Pfam" id="PF01578">
    <property type="entry name" value="Cytochrom_C_asm"/>
    <property type="match status" value="1"/>
</dbReference>
<feature type="transmembrane region" description="Helical" evidence="6">
    <location>
        <begin position="47"/>
        <end position="67"/>
    </location>
</feature>
<evidence type="ECO:0000313" key="10">
    <source>
        <dbReference type="Proteomes" id="UP000262954"/>
    </source>
</evidence>
<feature type="domain" description="ResB-like" evidence="8">
    <location>
        <begin position="76"/>
        <end position="128"/>
    </location>
</feature>
<proteinExistence type="predicted"/>
<dbReference type="PANTHER" id="PTHR30071">
    <property type="entry name" value="HEME EXPORTER PROTEIN C"/>
    <property type="match status" value="1"/>
</dbReference>
<gene>
    <name evidence="9" type="ORF">DDY73_04310</name>
</gene>
<dbReference type="GO" id="GO:0020037">
    <property type="term" value="F:heme binding"/>
    <property type="evidence" value="ECO:0007669"/>
    <property type="project" value="InterPro"/>
</dbReference>
<accession>A0A354M116</accession>
<feature type="transmembrane region" description="Helical" evidence="6">
    <location>
        <begin position="835"/>
        <end position="853"/>
    </location>
</feature>
<dbReference type="GO" id="GO:0017004">
    <property type="term" value="P:cytochrome complex assembly"/>
    <property type="evidence" value="ECO:0007669"/>
    <property type="project" value="UniProtKB-KW"/>
</dbReference>